<evidence type="ECO:0000313" key="2">
    <source>
        <dbReference type="Proteomes" id="UP000256794"/>
    </source>
</evidence>
<dbReference type="RefSeq" id="WP_157034043.1">
    <property type="nucleotide sequence ID" value="NZ_CP035287.1"/>
</dbReference>
<proteinExistence type="predicted"/>
<dbReference type="AlphaFoldDB" id="A0AAQ0KNC8"/>
<dbReference type="EMBL" id="QUMX01000006">
    <property type="protein sequence ID" value="REG53306.1"/>
    <property type="molecule type" value="Genomic_DNA"/>
</dbReference>
<comment type="caution">
    <text evidence="1">The sequence shown here is derived from an EMBL/GenBank/DDBJ whole genome shotgun (WGS) entry which is preliminary data.</text>
</comment>
<evidence type="ECO:0000313" key="1">
    <source>
        <dbReference type="EMBL" id="REG53306.1"/>
    </source>
</evidence>
<reference evidence="1 2" key="1">
    <citation type="submission" date="2018-08" db="EMBL/GenBank/DDBJ databases">
        <title>Genomic Encyclopedia of Archaeal and Bacterial Type Strains, Phase II (KMG-II): from individual species to whole genera.</title>
        <authorList>
            <person name="Goeker M."/>
        </authorList>
    </citation>
    <scope>NUCLEOTIDE SEQUENCE [LARGE SCALE GENOMIC DNA]</scope>
    <source>
        <strain evidence="1 2">DSM 582</strain>
    </source>
</reference>
<sequence length="57" mass="6601">MIEPDHPALSIGKQCTLLSLSRSSFYYTPKGETEINLALMRRIDEQFWRRPSSESGR</sequence>
<protein>
    <submittedName>
        <fullName evidence="1">Transposase</fullName>
    </submittedName>
</protein>
<gene>
    <name evidence="1" type="ORF">ATH84_100647</name>
</gene>
<organism evidence="1 2">
    <name type="scientific">Paracoccus versutus</name>
    <name type="common">Thiobacillus versutus</name>
    <dbReference type="NCBI Taxonomy" id="34007"/>
    <lineage>
        <taxon>Bacteria</taxon>
        <taxon>Pseudomonadati</taxon>
        <taxon>Pseudomonadota</taxon>
        <taxon>Alphaproteobacteria</taxon>
        <taxon>Rhodobacterales</taxon>
        <taxon>Paracoccaceae</taxon>
        <taxon>Paracoccus</taxon>
    </lineage>
</organism>
<accession>A0AAQ0KNC8</accession>
<keyword evidence="2" id="KW-1185">Reference proteome</keyword>
<name>A0AAQ0KNC8_PARVE</name>
<dbReference type="Proteomes" id="UP000256794">
    <property type="component" value="Unassembled WGS sequence"/>
</dbReference>